<dbReference type="EMBL" id="CP059378">
    <property type="protein sequence ID" value="QLY81636.1"/>
    <property type="molecule type" value="Genomic_DNA"/>
</dbReference>
<accession>A0A7D6VSB9</accession>
<evidence type="ECO:0000256" key="3">
    <source>
        <dbReference type="ARBA" id="ARBA00022692"/>
    </source>
</evidence>
<evidence type="ECO:0000313" key="8">
    <source>
        <dbReference type="Proteomes" id="UP000512286"/>
    </source>
</evidence>
<feature type="transmembrane region" description="Helical" evidence="6">
    <location>
        <begin position="179"/>
        <end position="199"/>
    </location>
</feature>
<keyword evidence="3 6" id="KW-0812">Transmembrane</keyword>
<evidence type="ECO:0000256" key="2">
    <source>
        <dbReference type="ARBA" id="ARBA00022475"/>
    </source>
</evidence>
<dbReference type="InterPro" id="IPR011701">
    <property type="entry name" value="MFS"/>
</dbReference>
<dbReference type="PANTHER" id="PTHR23513">
    <property type="entry name" value="INTEGRAL MEMBRANE EFFLUX PROTEIN-RELATED"/>
    <property type="match status" value="1"/>
</dbReference>
<feature type="transmembrane region" description="Helical" evidence="6">
    <location>
        <begin position="390"/>
        <end position="411"/>
    </location>
</feature>
<dbReference type="PANTHER" id="PTHR23513:SF6">
    <property type="entry name" value="MAJOR FACILITATOR SUPERFAMILY ASSOCIATED DOMAIN-CONTAINING PROTEIN"/>
    <property type="match status" value="1"/>
</dbReference>
<dbReference type="GO" id="GO:0022857">
    <property type="term" value="F:transmembrane transporter activity"/>
    <property type="evidence" value="ECO:0007669"/>
    <property type="project" value="InterPro"/>
</dbReference>
<name>A0A7D6VSB9_9CLOT</name>
<evidence type="ECO:0000313" key="7">
    <source>
        <dbReference type="EMBL" id="QLY81636.1"/>
    </source>
</evidence>
<feature type="transmembrane region" description="Helical" evidence="6">
    <location>
        <begin position="232"/>
        <end position="248"/>
    </location>
</feature>
<dbReference type="Gene3D" id="1.20.1250.20">
    <property type="entry name" value="MFS general substrate transporter like domains"/>
    <property type="match status" value="1"/>
</dbReference>
<comment type="subcellular location">
    <subcellularLocation>
        <location evidence="1">Cell membrane</location>
        <topology evidence="1">Multi-pass membrane protein</topology>
    </subcellularLocation>
</comment>
<dbReference type="RefSeq" id="WP_181603196.1">
    <property type="nucleotide sequence ID" value="NZ_CP059378.1"/>
</dbReference>
<organism evidence="7 8">
    <name type="scientific">Clostridium intestinale</name>
    <dbReference type="NCBI Taxonomy" id="36845"/>
    <lineage>
        <taxon>Bacteria</taxon>
        <taxon>Bacillati</taxon>
        <taxon>Bacillota</taxon>
        <taxon>Clostridia</taxon>
        <taxon>Eubacteriales</taxon>
        <taxon>Clostridiaceae</taxon>
        <taxon>Clostridium</taxon>
    </lineage>
</organism>
<evidence type="ECO:0000256" key="4">
    <source>
        <dbReference type="ARBA" id="ARBA00022989"/>
    </source>
</evidence>
<evidence type="ECO:0000256" key="6">
    <source>
        <dbReference type="SAM" id="Phobius"/>
    </source>
</evidence>
<feature type="transmembrane region" description="Helical" evidence="6">
    <location>
        <begin position="298"/>
        <end position="317"/>
    </location>
</feature>
<gene>
    <name evidence="7" type="ORF">HZF06_08655</name>
</gene>
<keyword evidence="5 6" id="KW-0472">Membrane</keyword>
<reference evidence="7 8" key="1">
    <citation type="submission" date="2020-07" db="EMBL/GenBank/DDBJ databases">
        <title>Electron transfer.</title>
        <authorList>
            <person name="Huang L."/>
            <person name="Liu X."/>
            <person name="Zhou S."/>
        </authorList>
    </citation>
    <scope>NUCLEOTIDE SEQUENCE [LARGE SCALE GENOMIC DNA]</scope>
    <source>
        <strain evidence="7 8">Lx1</strain>
    </source>
</reference>
<dbReference type="AlphaFoldDB" id="A0A7D6VSB9"/>
<dbReference type="Pfam" id="PF07690">
    <property type="entry name" value="MFS_1"/>
    <property type="match status" value="1"/>
</dbReference>
<keyword evidence="4 6" id="KW-1133">Transmembrane helix</keyword>
<sequence>MRSNLLTADGIGYNTLIRERNYFKETLAAAISRFGDGIDTVSFSWLAYELTGSTLLVATLFAVNGLPNLIFGMISGVLCKYISDKKIMYICDIGRGICVTLIAFLLYTKTIQIWHLYLITFLNSSFESFRNPASTNIIPKILKKDYLEKGLALRTSISKVLELGGLAIAPLLITLIGVSGALLIDSITFFICGVIIMSIKLNSQSEKAKYIGMKTYLIDLREGVNYVKNNKIILNICVFTCIVNGLFVPINTFQAPYVTEVLKRGSEAISILNIGVIIGMVVGPILTPHLKRRFAGRIIFIGSGVIIGLGVFILGLLDKVPENLVGVLLFINMFMVGLGAVMINLIIQIEIFKRVESSYLSRVSSIISALALCIIPIVSCIVGITSKWVAIKTLFITFGIIIVVIFSLQVINKYVKEF</sequence>
<protein>
    <submittedName>
        <fullName evidence="7">MFS transporter</fullName>
    </submittedName>
</protein>
<dbReference type="Proteomes" id="UP000512286">
    <property type="component" value="Chromosome"/>
</dbReference>
<feature type="transmembrane region" description="Helical" evidence="6">
    <location>
        <begin position="268"/>
        <end position="286"/>
    </location>
</feature>
<dbReference type="KEGG" id="cint:HZF06_08655"/>
<dbReference type="InterPro" id="IPR036259">
    <property type="entry name" value="MFS_trans_sf"/>
</dbReference>
<proteinExistence type="predicted"/>
<dbReference type="CDD" id="cd06173">
    <property type="entry name" value="MFS_MefA_like"/>
    <property type="match status" value="1"/>
</dbReference>
<evidence type="ECO:0000256" key="1">
    <source>
        <dbReference type="ARBA" id="ARBA00004651"/>
    </source>
</evidence>
<dbReference type="SUPFAM" id="SSF103473">
    <property type="entry name" value="MFS general substrate transporter"/>
    <property type="match status" value="1"/>
</dbReference>
<dbReference type="GO" id="GO:0005886">
    <property type="term" value="C:plasma membrane"/>
    <property type="evidence" value="ECO:0007669"/>
    <property type="project" value="UniProtKB-SubCell"/>
</dbReference>
<keyword evidence="2" id="KW-1003">Cell membrane</keyword>
<evidence type="ECO:0000256" key="5">
    <source>
        <dbReference type="ARBA" id="ARBA00023136"/>
    </source>
</evidence>
<feature type="transmembrane region" description="Helical" evidence="6">
    <location>
        <begin position="55"/>
        <end position="75"/>
    </location>
</feature>
<feature type="transmembrane region" description="Helical" evidence="6">
    <location>
        <begin position="359"/>
        <end position="384"/>
    </location>
</feature>
<feature type="transmembrane region" description="Helical" evidence="6">
    <location>
        <begin position="323"/>
        <end position="347"/>
    </location>
</feature>